<protein>
    <submittedName>
        <fullName evidence="1">Lysozyme</fullName>
    </submittedName>
</protein>
<organism evidence="1 2">
    <name type="scientific">Streptomyces mobaraensis (strain ATCC 29032 / DSM 40847 / JCM 4168 / NBRC 13819 / NCIMB 11159 / IPCR 16-22)</name>
    <dbReference type="NCBI Taxonomy" id="1223523"/>
    <lineage>
        <taxon>Bacteria</taxon>
        <taxon>Bacillati</taxon>
        <taxon>Actinomycetota</taxon>
        <taxon>Actinomycetes</taxon>
        <taxon>Kitasatosporales</taxon>
        <taxon>Streptomycetaceae</taxon>
        <taxon>Streptomyces</taxon>
    </lineage>
</organism>
<dbReference type="InterPro" id="IPR017853">
    <property type="entry name" value="GH"/>
</dbReference>
<dbReference type="eggNOG" id="COG3469">
    <property type="taxonomic scope" value="Bacteria"/>
</dbReference>
<dbReference type="SUPFAM" id="SSF51445">
    <property type="entry name" value="(Trans)glycosidases"/>
    <property type="match status" value="1"/>
</dbReference>
<dbReference type="EMBL" id="AORZ01000155">
    <property type="protein sequence ID" value="EME96960.1"/>
    <property type="molecule type" value="Genomic_DNA"/>
</dbReference>
<reference evidence="1 2" key="1">
    <citation type="journal article" date="2013" name="Genome Announc.">
        <title>Whole-Genome Shotgun Assembly and Analysis of the Genome of Streptomyces mobaraensis DSM 40847, a Strain for Industrial Production of Microbial Transglutaminase.</title>
        <authorList>
            <person name="Yang H."/>
            <person name="He T."/>
            <person name="Wu W."/>
            <person name="Zhu W."/>
            <person name="Lu B."/>
            <person name="Sun W."/>
        </authorList>
    </citation>
    <scope>NUCLEOTIDE SEQUENCE [LARGE SCALE GENOMIC DNA]</scope>
    <source>
        <strain evidence="1 2">DSM 40847</strain>
    </source>
</reference>
<dbReference type="PATRIC" id="fig|1223523.3.peg.5862"/>
<dbReference type="STRING" id="1223523.H340_28907"/>
<dbReference type="AlphaFoldDB" id="M3BYY4"/>
<gene>
    <name evidence="1" type="ORF">H340_28907</name>
</gene>
<name>M3BYY4_STRM1</name>
<dbReference type="CDD" id="cd06543">
    <property type="entry name" value="GH18_PF-ChiA-like"/>
    <property type="match status" value="1"/>
</dbReference>
<dbReference type="Gene3D" id="3.20.20.80">
    <property type="entry name" value="Glycosidases"/>
    <property type="match status" value="1"/>
</dbReference>
<evidence type="ECO:0000313" key="1">
    <source>
        <dbReference type="EMBL" id="EME96960.1"/>
    </source>
</evidence>
<accession>M3BYY4</accession>
<dbReference type="PANTHER" id="PTHR42976">
    <property type="entry name" value="BIFUNCTIONAL CHITINASE/LYSOZYME-RELATED"/>
    <property type="match status" value="1"/>
</dbReference>
<dbReference type="Proteomes" id="UP000011740">
    <property type="component" value="Unassembled WGS sequence"/>
</dbReference>
<dbReference type="RefSeq" id="WP_004953827.1">
    <property type="nucleotide sequence ID" value="NZ_AORZ01000155.1"/>
</dbReference>
<comment type="caution">
    <text evidence="1">The sequence shown here is derived from an EMBL/GenBank/DDBJ whole genome shotgun (WGS) entry which is preliminary data.</text>
</comment>
<sequence>MTLSPTVRHAVVASGVALCLLTGTAAALPAGAAPSPAAPAARTAAVGPLGAELLSAADKVGLTWTGDQSGSKDQNWGNGGTYHYVLKPVSGQATPDVDWKVRFTLPEGQAFDSEYQQDQVTVAGSTLTVAPSQDWRRKVPQNGLEIIIAWKEDPSPIAAVPGKPDAPATWAPYVDTSLYPEPDLPAMAQASGARQFTTAFVVSDAQDRKTPVWGGQHAHPVSGNYGVPRINALRRAGGDVVVSFGGANNNELAQDITDVGALTEAYGSVVERLKAYKLDFDVEGTAVVDKAANTRRAKALAALQQRYAAKGTPLHISYTLPVLASGLTPDGLEVVRDALRNGLAVETWNVMAMDYGPPVQDMGQAAIDAGTNLHEQLAALYPGTPDAAVWKMVGVTPMIGVNDSPGETFRLEDARRLAAWASRNHIGRLSMWSATRDHPCDKPTASPVCSGIPGQQEYEYSKALGTFTG</sequence>
<dbReference type="PANTHER" id="PTHR42976:SF1">
    <property type="entry name" value="GH18 DOMAIN-CONTAINING PROTEIN-RELATED"/>
    <property type="match status" value="1"/>
</dbReference>
<evidence type="ECO:0000313" key="2">
    <source>
        <dbReference type="Proteomes" id="UP000011740"/>
    </source>
</evidence>
<proteinExistence type="predicted"/>
<dbReference type="InterPro" id="IPR052750">
    <property type="entry name" value="GH18_Chitinase"/>
</dbReference>